<feature type="domain" description="FGFR1 oncogene partner (FOP) N-terminal dimerisation" evidence="14">
    <location>
        <begin position="49"/>
        <end position="113"/>
    </location>
</feature>
<keyword evidence="16" id="KW-1185">Reference proteome</keyword>
<dbReference type="GO" id="GO:0036064">
    <property type="term" value="C:ciliary basal body"/>
    <property type="evidence" value="ECO:0007669"/>
    <property type="project" value="TreeGrafter"/>
</dbReference>
<evidence type="ECO:0000256" key="5">
    <source>
        <dbReference type="ARBA" id="ARBA00022490"/>
    </source>
</evidence>
<dbReference type="GO" id="GO:0034453">
    <property type="term" value="P:microtubule anchoring"/>
    <property type="evidence" value="ECO:0007669"/>
    <property type="project" value="InterPro"/>
</dbReference>
<dbReference type="Pfam" id="PF09398">
    <property type="entry name" value="FOP_dimer"/>
    <property type="match status" value="1"/>
</dbReference>
<evidence type="ECO:0000256" key="10">
    <source>
        <dbReference type="ARBA" id="ARBA00070736"/>
    </source>
</evidence>
<comment type="subcellular location">
    <subcellularLocation>
        <location evidence="1">Cytoplasm</location>
        <location evidence="1">Cytoskeleton</location>
        <location evidence="1">Cilium basal body</location>
    </subcellularLocation>
    <subcellularLocation>
        <location evidence="3">Cytoplasm</location>
        <location evidence="3">Cytoskeleton</location>
        <location evidence="3">Microtubule organizing center</location>
        <location evidence="3">Centrosome</location>
        <location evidence="3">Centriolar satellite</location>
    </subcellularLocation>
    <subcellularLocation>
        <location evidence="2">Cytoplasmic granule</location>
    </subcellularLocation>
</comment>
<evidence type="ECO:0000256" key="7">
    <source>
        <dbReference type="ARBA" id="ARBA00023212"/>
    </source>
</evidence>
<dbReference type="GeneID" id="136823767"/>
<dbReference type="RefSeq" id="XP_066936038.1">
    <property type="nucleotide sequence ID" value="XM_067079937.1"/>
</dbReference>
<dbReference type="PROSITE" id="PS50896">
    <property type="entry name" value="LISH"/>
    <property type="match status" value="1"/>
</dbReference>
<evidence type="ECO:0000256" key="13">
    <source>
        <dbReference type="SAM" id="MobiDB-lite"/>
    </source>
</evidence>
<reference evidence="15" key="1">
    <citation type="submission" date="2021-01" db="UniProtKB">
        <authorList>
            <consortium name="EnsemblMetazoa"/>
        </authorList>
    </citation>
    <scope>IDENTIFICATION</scope>
</reference>
<evidence type="ECO:0000256" key="12">
    <source>
        <dbReference type="ARBA" id="ARBA00081996"/>
    </source>
</evidence>
<sequence length="215" mass="23903">MASIDDLKNVLKETLDNRGALNQIRARIRAEVFSALDDQTEPKPVLSNENMFINELIRDYLEFNQYKYTSTVLMAESGQPKDPIDREFLAAELNINESRKSKQLPILYGLVAHFLDGKNKEPTQSRRSPTGRLSPVSGRRSPPVNGRISPSNGGRLSPATGRRSPISGRRSPPPASIRMSPGGYGARKMQYSPPVPDDDPSNMKGLVYHAKSKRN</sequence>
<keyword evidence="8" id="KW-0966">Cell projection</keyword>
<name>A0A7M5USK0_9CNID</name>
<dbReference type="PANTHER" id="PTHR15431:SF19">
    <property type="entry name" value="CENTROSOMAL PROTEIN 20-RELATED"/>
    <property type="match status" value="1"/>
</dbReference>
<keyword evidence="5" id="KW-0963">Cytoplasm</keyword>
<evidence type="ECO:0000259" key="14">
    <source>
        <dbReference type="Pfam" id="PF09398"/>
    </source>
</evidence>
<keyword evidence="7" id="KW-0206">Cytoskeleton</keyword>
<organism evidence="15 16">
    <name type="scientific">Clytia hemisphaerica</name>
    <dbReference type="NCBI Taxonomy" id="252671"/>
    <lineage>
        <taxon>Eukaryota</taxon>
        <taxon>Metazoa</taxon>
        <taxon>Cnidaria</taxon>
        <taxon>Hydrozoa</taxon>
        <taxon>Hydroidolina</taxon>
        <taxon>Leptothecata</taxon>
        <taxon>Obeliida</taxon>
        <taxon>Clytiidae</taxon>
        <taxon>Clytia</taxon>
    </lineage>
</organism>
<evidence type="ECO:0000256" key="1">
    <source>
        <dbReference type="ARBA" id="ARBA00004120"/>
    </source>
</evidence>
<dbReference type="PANTHER" id="PTHR15431">
    <property type="entry name" value="FGFR1 ONCOGENE PARTNER/LISH DOMAIN-CONTAINING PROTEIN"/>
    <property type="match status" value="1"/>
</dbReference>
<evidence type="ECO:0000313" key="15">
    <source>
        <dbReference type="EnsemblMetazoa" id="CLYHEMP001949.1"/>
    </source>
</evidence>
<evidence type="ECO:0000256" key="8">
    <source>
        <dbReference type="ARBA" id="ARBA00023273"/>
    </source>
</evidence>
<evidence type="ECO:0000256" key="6">
    <source>
        <dbReference type="ARBA" id="ARBA00022794"/>
    </source>
</evidence>
<feature type="region of interest" description="Disordered" evidence="13">
    <location>
        <begin position="118"/>
        <end position="215"/>
    </location>
</feature>
<evidence type="ECO:0000256" key="4">
    <source>
        <dbReference type="ARBA" id="ARBA00005385"/>
    </source>
</evidence>
<evidence type="ECO:0000256" key="2">
    <source>
        <dbReference type="ARBA" id="ARBA00004463"/>
    </source>
</evidence>
<comment type="similarity">
    <text evidence="4">Belongs to the CEP43 family.</text>
</comment>
<evidence type="ECO:0000256" key="9">
    <source>
        <dbReference type="ARBA" id="ARBA00055043"/>
    </source>
</evidence>
<protein>
    <recommendedName>
        <fullName evidence="10">Centrosomal protein 20</fullName>
    </recommendedName>
    <alternativeName>
        <fullName evidence="11">FGFR1OP N-terminal-like protein</fullName>
    </alternativeName>
    <alternativeName>
        <fullName evidence="12">LisH domain-containing protein FOPNL</fullName>
    </alternativeName>
</protein>
<accession>A0A7M5USK0</accession>
<dbReference type="Gene3D" id="1.20.960.40">
    <property type="match status" value="1"/>
</dbReference>
<keyword evidence="6" id="KW-0970">Cilium biogenesis/degradation</keyword>
<dbReference type="GO" id="GO:0031514">
    <property type="term" value="C:motile cilium"/>
    <property type="evidence" value="ECO:0007669"/>
    <property type="project" value="TreeGrafter"/>
</dbReference>
<evidence type="ECO:0000256" key="11">
    <source>
        <dbReference type="ARBA" id="ARBA00076755"/>
    </source>
</evidence>
<evidence type="ECO:0000313" key="16">
    <source>
        <dbReference type="Proteomes" id="UP000594262"/>
    </source>
</evidence>
<dbReference type="OrthoDB" id="5970631at2759"/>
<proteinExistence type="inferred from homology"/>
<evidence type="ECO:0000256" key="3">
    <source>
        <dbReference type="ARBA" id="ARBA00004607"/>
    </source>
</evidence>
<dbReference type="FunFam" id="1.20.960.40:FF:000002">
    <property type="entry name" value="LisH domain-containing protein FOPNL"/>
    <property type="match status" value="1"/>
</dbReference>
<comment type="function">
    <text evidence="9">Involved in the biogenesis of cilia. Required for the recruitment of PLK1 to centrosomes and S phase progression.</text>
</comment>
<dbReference type="InterPro" id="IPR006594">
    <property type="entry name" value="LisH"/>
</dbReference>
<dbReference type="EnsemblMetazoa" id="CLYHEMT001949.1">
    <property type="protein sequence ID" value="CLYHEMP001949.1"/>
    <property type="gene ID" value="CLYHEMG001949"/>
</dbReference>
<dbReference type="GO" id="GO:0060271">
    <property type="term" value="P:cilium assembly"/>
    <property type="evidence" value="ECO:0007669"/>
    <property type="project" value="TreeGrafter"/>
</dbReference>
<feature type="compositionally biased region" description="Low complexity" evidence="13">
    <location>
        <begin position="161"/>
        <end position="170"/>
    </location>
</feature>
<dbReference type="Proteomes" id="UP000594262">
    <property type="component" value="Unplaced"/>
</dbReference>
<dbReference type="AlphaFoldDB" id="A0A7M5USK0"/>
<dbReference type="InterPro" id="IPR018993">
    <property type="entry name" value="FOP_dimerisation-dom_N"/>
</dbReference>
<dbReference type="GO" id="GO:0034451">
    <property type="term" value="C:centriolar satellite"/>
    <property type="evidence" value="ECO:0007669"/>
    <property type="project" value="UniProtKB-SubCell"/>
</dbReference>